<feature type="binding site" evidence="8">
    <location>
        <position position="534"/>
    </location>
    <ligand>
        <name>Ca(2+)</name>
        <dbReference type="ChEBI" id="CHEBI:29108"/>
    </ligand>
</feature>
<sequence>MLSFFAFFALSVAAATAETVVLERRTTPPAGFARLGAAPADQYLRLRFALVENNIAGLHDTVHEISTPGSSRYGQYLSKEQIHKFVAPTEDTVSRVNSWLTSNGLVASSTVSSGNWLMVNLTVSQANSLLEADFSTFQHEATNSKVVRTLTYSIPSSLKSHVQWIHPTVSFPTASESEPLVQSQPSTKMARSISADCRGTSQWTPTCIQELYGIPATPAKSVSNGLGVSGFNDAFANHRDLKQFLQTYRPDINPDTTYHFESINDGVDNQLPIDTSGDANINVQLTVGLATGIPVTYFGVGFSDFSGSLDDYLDQANFLLEMENPPSTVLNTFGALPEDFSPAAMMVSVCNAYAQLAARGVSYIVTAPSIFSCGDWTASFPASCPFVTAVGGTEFDPDESQESSLAAGGGGFSTIFERPAYQDVAVQGWLSTTGTTSDVPFNVSGRAVPDVSAIGAIPYVLQGTIMDESKSASRSAAVFASIVALLTSERVAAGKPGLGFLNPMIYQSPQGFKDIVAGNDNSFCPQFEFNATTGWDPATGMGSPIYAILLEVTRNL</sequence>
<feature type="binding site" evidence="8">
    <location>
        <position position="514"/>
    </location>
    <ligand>
        <name>Ca(2+)</name>
        <dbReference type="ChEBI" id="CHEBI:29108"/>
    </ligand>
</feature>
<accession>A0AAW0DUW0</accession>
<dbReference type="GO" id="GO:0004252">
    <property type="term" value="F:serine-type endopeptidase activity"/>
    <property type="evidence" value="ECO:0007669"/>
    <property type="project" value="InterPro"/>
</dbReference>
<dbReference type="PANTHER" id="PTHR14218:SF10">
    <property type="entry name" value="PEPTIDASE S53 DOMAIN-CONTAINING PROTEIN"/>
    <property type="match status" value="1"/>
</dbReference>
<dbReference type="GO" id="GO:0008240">
    <property type="term" value="F:tripeptidyl-peptidase activity"/>
    <property type="evidence" value="ECO:0007669"/>
    <property type="project" value="TreeGrafter"/>
</dbReference>
<dbReference type="PROSITE" id="PS51695">
    <property type="entry name" value="SEDOLISIN"/>
    <property type="match status" value="1"/>
</dbReference>
<keyword evidence="3 8" id="KW-0479">Metal-binding</keyword>
<dbReference type="InterPro" id="IPR050819">
    <property type="entry name" value="Tripeptidyl-peptidase_I"/>
</dbReference>
<keyword evidence="5" id="KW-0720">Serine protease</keyword>
<dbReference type="SUPFAM" id="SSF52743">
    <property type="entry name" value="Subtilisin-like"/>
    <property type="match status" value="1"/>
</dbReference>
<dbReference type="SUPFAM" id="SSF54897">
    <property type="entry name" value="Protease propeptides/inhibitors"/>
    <property type="match status" value="1"/>
</dbReference>
<comment type="caution">
    <text evidence="8">Lacks conserved residue(s) required for the propagation of feature annotation.</text>
</comment>
<protein>
    <submittedName>
        <fullName evidence="11">Serine protease S53</fullName>
    </submittedName>
</protein>
<evidence type="ECO:0000313" key="12">
    <source>
        <dbReference type="Proteomes" id="UP001362999"/>
    </source>
</evidence>
<dbReference type="InterPro" id="IPR015366">
    <property type="entry name" value="S53_propep"/>
</dbReference>
<comment type="cofactor">
    <cofactor evidence="8">
        <name>Ca(2+)</name>
        <dbReference type="ChEBI" id="CHEBI:29108"/>
    </cofactor>
    <text evidence="8">Binds 1 Ca(2+) ion per subunit.</text>
</comment>
<feature type="binding site" evidence="8">
    <location>
        <position position="536"/>
    </location>
    <ligand>
        <name>Ca(2+)</name>
        <dbReference type="ChEBI" id="CHEBI:29108"/>
    </ligand>
</feature>
<feature type="chain" id="PRO_5043900561" evidence="9">
    <location>
        <begin position="18"/>
        <end position="556"/>
    </location>
</feature>
<dbReference type="SMART" id="SM00944">
    <property type="entry name" value="Pro-kuma_activ"/>
    <property type="match status" value="1"/>
</dbReference>
<dbReference type="Pfam" id="PF09286">
    <property type="entry name" value="Pro-kuma_activ"/>
    <property type="match status" value="1"/>
</dbReference>
<dbReference type="AlphaFoldDB" id="A0AAW0DUW0"/>
<evidence type="ECO:0000256" key="6">
    <source>
        <dbReference type="ARBA" id="ARBA00022837"/>
    </source>
</evidence>
<reference evidence="11 12" key="1">
    <citation type="journal article" date="2024" name="J Genomics">
        <title>Draft genome sequencing and assembly of Favolaschia claudopus CIRM-BRFM 2984 isolated from oak limbs.</title>
        <authorList>
            <person name="Navarro D."/>
            <person name="Drula E."/>
            <person name="Chaduli D."/>
            <person name="Cazenave R."/>
            <person name="Ahrendt S."/>
            <person name="Wang J."/>
            <person name="Lipzen A."/>
            <person name="Daum C."/>
            <person name="Barry K."/>
            <person name="Grigoriev I.V."/>
            <person name="Favel A."/>
            <person name="Rosso M.N."/>
            <person name="Martin F."/>
        </authorList>
    </citation>
    <scope>NUCLEOTIDE SEQUENCE [LARGE SCALE GENOMIC DNA]</scope>
    <source>
        <strain evidence="11 12">CIRM-BRFM 2984</strain>
    </source>
</reference>
<dbReference type="GO" id="GO:0005576">
    <property type="term" value="C:extracellular region"/>
    <property type="evidence" value="ECO:0007669"/>
    <property type="project" value="UniProtKB-SubCell"/>
</dbReference>
<dbReference type="GO" id="GO:0006508">
    <property type="term" value="P:proteolysis"/>
    <property type="evidence" value="ECO:0007669"/>
    <property type="project" value="UniProtKB-KW"/>
</dbReference>
<dbReference type="PANTHER" id="PTHR14218">
    <property type="entry name" value="PROTEASE S8 TRIPEPTIDYL PEPTIDASE I CLN2"/>
    <property type="match status" value="1"/>
</dbReference>
<proteinExistence type="predicted"/>
<dbReference type="EMBL" id="JAWWNJ010000005">
    <property type="protein sequence ID" value="KAK7055776.1"/>
    <property type="molecule type" value="Genomic_DNA"/>
</dbReference>
<comment type="subcellular location">
    <subcellularLocation>
        <location evidence="1">Secreted</location>
        <location evidence="1">Extracellular space</location>
    </subcellularLocation>
</comment>
<evidence type="ECO:0000256" key="5">
    <source>
        <dbReference type="ARBA" id="ARBA00022825"/>
    </source>
</evidence>
<comment type="caution">
    <text evidence="11">The sequence shown here is derived from an EMBL/GenBank/DDBJ whole genome shotgun (WGS) entry which is preliminary data.</text>
</comment>
<dbReference type="CDD" id="cd11377">
    <property type="entry name" value="Pro-peptidase_S53"/>
    <property type="match status" value="1"/>
</dbReference>
<dbReference type="CDD" id="cd04056">
    <property type="entry name" value="Peptidases_S53"/>
    <property type="match status" value="1"/>
</dbReference>
<keyword evidence="6 8" id="KW-0106">Calcium</keyword>
<dbReference type="Gene3D" id="3.40.50.200">
    <property type="entry name" value="Peptidase S8/S53 domain"/>
    <property type="match status" value="1"/>
</dbReference>
<evidence type="ECO:0000259" key="10">
    <source>
        <dbReference type="PROSITE" id="PS51695"/>
    </source>
</evidence>
<organism evidence="11 12">
    <name type="scientific">Favolaschia claudopus</name>
    <dbReference type="NCBI Taxonomy" id="2862362"/>
    <lineage>
        <taxon>Eukaryota</taxon>
        <taxon>Fungi</taxon>
        <taxon>Dikarya</taxon>
        <taxon>Basidiomycota</taxon>
        <taxon>Agaricomycotina</taxon>
        <taxon>Agaricomycetes</taxon>
        <taxon>Agaricomycetidae</taxon>
        <taxon>Agaricales</taxon>
        <taxon>Marasmiineae</taxon>
        <taxon>Mycenaceae</taxon>
        <taxon>Favolaschia</taxon>
    </lineage>
</organism>
<feature type="domain" description="Peptidase S53" evidence="10">
    <location>
        <begin position="202"/>
        <end position="556"/>
    </location>
</feature>
<feature type="binding site" evidence="8">
    <location>
        <position position="515"/>
    </location>
    <ligand>
        <name>Ca(2+)</name>
        <dbReference type="ChEBI" id="CHEBI:29108"/>
    </ligand>
</feature>
<evidence type="ECO:0000256" key="8">
    <source>
        <dbReference type="PROSITE-ProRule" id="PRU01032"/>
    </source>
</evidence>
<feature type="signal peptide" evidence="9">
    <location>
        <begin position="1"/>
        <end position="17"/>
    </location>
</feature>
<evidence type="ECO:0000256" key="9">
    <source>
        <dbReference type="SAM" id="SignalP"/>
    </source>
</evidence>
<keyword evidence="12" id="KW-1185">Reference proteome</keyword>
<evidence type="ECO:0000256" key="7">
    <source>
        <dbReference type="ARBA" id="ARBA00023145"/>
    </source>
</evidence>
<gene>
    <name evidence="11" type="ORF">R3P38DRAFT_2848956</name>
</gene>
<evidence type="ECO:0000256" key="4">
    <source>
        <dbReference type="ARBA" id="ARBA00022801"/>
    </source>
</evidence>
<keyword evidence="7" id="KW-0865">Zymogen</keyword>
<evidence type="ECO:0000313" key="11">
    <source>
        <dbReference type="EMBL" id="KAK7055776.1"/>
    </source>
</evidence>
<keyword evidence="9" id="KW-0732">Signal</keyword>
<dbReference type="InterPro" id="IPR036852">
    <property type="entry name" value="Peptidase_S8/S53_dom_sf"/>
</dbReference>
<dbReference type="Proteomes" id="UP001362999">
    <property type="component" value="Unassembled WGS sequence"/>
</dbReference>
<evidence type="ECO:0000256" key="3">
    <source>
        <dbReference type="ARBA" id="ARBA00022723"/>
    </source>
</evidence>
<keyword evidence="2 11" id="KW-0645">Protease</keyword>
<evidence type="ECO:0000256" key="2">
    <source>
        <dbReference type="ARBA" id="ARBA00022670"/>
    </source>
</evidence>
<dbReference type="InterPro" id="IPR030400">
    <property type="entry name" value="Sedolisin_dom"/>
</dbReference>
<evidence type="ECO:0000256" key="1">
    <source>
        <dbReference type="ARBA" id="ARBA00004239"/>
    </source>
</evidence>
<name>A0AAW0DUW0_9AGAR</name>
<keyword evidence="4" id="KW-0378">Hydrolase</keyword>
<dbReference type="GO" id="GO:0046872">
    <property type="term" value="F:metal ion binding"/>
    <property type="evidence" value="ECO:0007669"/>
    <property type="project" value="UniProtKB-UniRule"/>
</dbReference>